<evidence type="ECO:0000259" key="2">
    <source>
        <dbReference type="Pfam" id="PF16036"/>
    </source>
</evidence>
<evidence type="ECO:0000313" key="4">
    <source>
        <dbReference type="Proteomes" id="UP000249557"/>
    </source>
</evidence>
<feature type="domain" description="Chalcone isomerase" evidence="2">
    <location>
        <begin position="33"/>
        <end position="169"/>
    </location>
</feature>
<accession>A0A2W4ZRM4</accession>
<feature type="region of interest" description="Disordered" evidence="1">
    <location>
        <begin position="176"/>
        <end position="195"/>
    </location>
</feature>
<reference evidence="3 4" key="1">
    <citation type="submission" date="2017-08" db="EMBL/GenBank/DDBJ databases">
        <title>Infants hospitalized years apart are colonized by the same room-sourced microbial strains.</title>
        <authorList>
            <person name="Brooks B."/>
            <person name="Olm M.R."/>
            <person name="Firek B.A."/>
            <person name="Baker R."/>
            <person name="Thomas B.C."/>
            <person name="Morowitz M.J."/>
            <person name="Banfield J.F."/>
        </authorList>
    </citation>
    <scope>NUCLEOTIDE SEQUENCE [LARGE SCALE GENOMIC DNA]</scope>
    <source>
        <strain evidence="3">S2_018_000_R2_104</strain>
    </source>
</reference>
<sequence>MHNIVRAACIYAFLGITPVYAADYIAGYVPEAKLVGQGRAKFLMWDVYDAKLYAPGGVYNENKPFALELKYLQDIKRQKIADHSVNEMRRLGYKNEAKLADWKHKMNQIFPDVTSGSVITGVYSPQNATVFYKNETRAGVIEDPEFGEQFFRIWLDTRTSTPALRKNLLNIDHDMKGQRNEMPSNTRNFGGRHAS</sequence>
<organism evidence="3 4">
    <name type="scientific">Micavibrio aeruginosavorus</name>
    <dbReference type="NCBI Taxonomy" id="349221"/>
    <lineage>
        <taxon>Bacteria</taxon>
        <taxon>Pseudomonadati</taxon>
        <taxon>Bdellovibrionota</taxon>
        <taxon>Bdellovibrionia</taxon>
        <taxon>Bdellovibrionales</taxon>
        <taxon>Pseudobdellovibrionaceae</taxon>
        <taxon>Micavibrio</taxon>
    </lineage>
</organism>
<name>A0A2W4ZRM4_9BACT</name>
<dbReference type="Proteomes" id="UP000249557">
    <property type="component" value="Unassembled WGS sequence"/>
</dbReference>
<proteinExistence type="predicted"/>
<evidence type="ECO:0000313" key="3">
    <source>
        <dbReference type="EMBL" id="PZO85063.1"/>
    </source>
</evidence>
<protein>
    <recommendedName>
        <fullName evidence="2">Chalcone isomerase domain-containing protein</fullName>
    </recommendedName>
</protein>
<gene>
    <name evidence="3" type="ORF">DI626_07775</name>
</gene>
<comment type="caution">
    <text evidence="3">The sequence shown here is derived from an EMBL/GenBank/DDBJ whole genome shotgun (WGS) entry which is preliminary data.</text>
</comment>
<dbReference type="EMBL" id="QFNK01000158">
    <property type="protein sequence ID" value="PZO85063.1"/>
    <property type="molecule type" value="Genomic_DNA"/>
</dbReference>
<dbReference type="InterPro" id="IPR016087">
    <property type="entry name" value="Chalcone_isomerase"/>
</dbReference>
<evidence type="ECO:0000256" key="1">
    <source>
        <dbReference type="SAM" id="MobiDB-lite"/>
    </source>
</evidence>
<dbReference type="Pfam" id="PF16036">
    <property type="entry name" value="Chalcone_3"/>
    <property type="match status" value="1"/>
</dbReference>
<dbReference type="AlphaFoldDB" id="A0A2W4ZRM4"/>